<evidence type="ECO:0008006" key="3">
    <source>
        <dbReference type="Google" id="ProtNLM"/>
    </source>
</evidence>
<sequence>MARRRPGKVTSEIFTQFLPPFPQRPSLVGPLSPSFLLRICRRWRDIALGTPALWSTMELDIDSEDKKLHARQLGLLDSWLQRSGHCPLSIALVRPYHTQCMPSTTAFVEAVLAHALRVRDMDIRFPLEDLEVFTTSMPLLRGLTVGPTHYPPAKAHIPGDLQRKLFVDAPRLKDVVLSNFFNPFCITLPWSQITSLTATLFPYEAVEILPHTTILEICNIDICNPVSSNLPPISTITPIPVRSLRLLLKNSDDYDEDSMQLFFSMLAFPALETLAVSEVFLGADPVAAILAVRHQGYPQRIAIHHARTDRSVFESAFPGAELWVESLPEL</sequence>
<accession>A0AAD7BY18</accession>
<protein>
    <recommendedName>
        <fullName evidence="3">F-box domain-containing protein</fullName>
    </recommendedName>
</protein>
<evidence type="ECO:0000313" key="2">
    <source>
        <dbReference type="Proteomes" id="UP001221142"/>
    </source>
</evidence>
<gene>
    <name evidence="1" type="ORF">FB45DRAFT_792637</name>
</gene>
<organism evidence="1 2">
    <name type="scientific">Roridomyces roridus</name>
    <dbReference type="NCBI Taxonomy" id="1738132"/>
    <lineage>
        <taxon>Eukaryota</taxon>
        <taxon>Fungi</taxon>
        <taxon>Dikarya</taxon>
        <taxon>Basidiomycota</taxon>
        <taxon>Agaricomycotina</taxon>
        <taxon>Agaricomycetes</taxon>
        <taxon>Agaricomycetidae</taxon>
        <taxon>Agaricales</taxon>
        <taxon>Marasmiineae</taxon>
        <taxon>Mycenaceae</taxon>
        <taxon>Roridomyces</taxon>
    </lineage>
</organism>
<reference evidence="1" key="1">
    <citation type="submission" date="2023-03" db="EMBL/GenBank/DDBJ databases">
        <title>Massive genome expansion in bonnet fungi (Mycena s.s.) driven by repeated elements and novel gene families across ecological guilds.</title>
        <authorList>
            <consortium name="Lawrence Berkeley National Laboratory"/>
            <person name="Harder C.B."/>
            <person name="Miyauchi S."/>
            <person name="Viragh M."/>
            <person name="Kuo A."/>
            <person name="Thoen E."/>
            <person name="Andreopoulos B."/>
            <person name="Lu D."/>
            <person name="Skrede I."/>
            <person name="Drula E."/>
            <person name="Henrissat B."/>
            <person name="Morin E."/>
            <person name="Kohler A."/>
            <person name="Barry K."/>
            <person name="LaButti K."/>
            <person name="Morin E."/>
            <person name="Salamov A."/>
            <person name="Lipzen A."/>
            <person name="Mereny Z."/>
            <person name="Hegedus B."/>
            <person name="Baldrian P."/>
            <person name="Stursova M."/>
            <person name="Weitz H."/>
            <person name="Taylor A."/>
            <person name="Grigoriev I.V."/>
            <person name="Nagy L.G."/>
            <person name="Martin F."/>
            <person name="Kauserud H."/>
        </authorList>
    </citation>
    <scope>NUCLEOTIDE SEQUENCE</scope>
    <source>
        <strain evidence="1">9284</strain>
    </source>
</reference>
<proteinExistence type="predicted"/>
<comment type="caution">
    <text evidence="1">The sequence shown here is derived from an EMBL/GenBank/DDBJ whole genome shotgun (WGS) entry which is preliminary data.</text>
</comment>
<evidence type="ECO:0000313" key="1">
    <source>
        <dbReference type="EMBL" id="KAJ7633237.1"/>
    </source>
</evidence>
<dbReference type="Proteomes" id="UP001221142">
    <property type="component" value="Unassembled WGS sequence"/>
</dbReference>
<keyword evidence="2" id="KW-1185">Reference proteome</keyword>
<dbReference type="AlphaFoldDB" id="A0AAD7BY18"/>
<name>A0AAD7BY18_9AGAR</name>
<dbReference type="EMBL" id="JARKIF010000008">
    <property type="protein sequence ID" value="KAJ7633237.1"/>
    <property type="molecule type" value="Genomic_DNA"/>
</dbReference>